<dbReference type="Proteomes" id="UP000053477">
    <property type="component" value="Unassembled WGS sequence"/>
</dbReference>
<name>A0A0H2R1F5_9AGAM</name>
<accession>A0A0H2R1F5</accession>
<keyword evidence="3" id="KW-1185">Reference proteome</keyword>
<sequence length="130" mass="15258">MYFSSPRSRCAILDFFAAIRFNLKTIFVLIVYEYMYVYKALYVMMPPSMVLGFVLVLSRLWINFRGRSKDVRLNAHLTSPCADAVEKVYLSQHNNASYNIYISVTEIQAAWNHGTQETEQEFDRFSDWES</sequence>
<keyword evidence="1" id="KW-0472">Membrane</keyword>
<dbReference type="EMBL" id="KQ086350">
    <property type="protein sequence ID" value="KLO05172.1"/>
    <property type="molecule type" value="Genomic_DNA"/>
</dbReference>
<evidence type="ECO:0000256" key="1">
    <source>
        <dbReference type="SAM" id="Phobius"/>
    </source>
</evidence>
<organism evidence="2 3">
    <name type="scientific">Schizopora paradoxa</name>
    <dbReference type="NCBI Taxonomy" id="27342"/>
    <lineage>
        <taxon>Eukaryota</taxon>
        <taxon>Fungi</taxon>
        <taxon>Dikarya</taxon>
        <taxon>Basidiomycota</taxon>
        <taxon>Agaricomycotina</taxon>
        <taxon>Agaricomycetes</taxon>
        <taxon>Hymenochaetales</taxon>
        <taxon>Schizoporaceae</taxon>
        <taxon>Schizopora</taxon>
    </lineage>
</organism>
<evidence type="ECO:0000313" key="2">
    <source>
        <dbReference type="EMBL" id="KLO05172.1"/>
    </source>
</evidence>
<keyword evidence="1" id="KW-1133">Transmembrane helix</keyword>
<keyword evidence="1" id="KW-0812">Transmembrane</keyword>
<protein>
    <submittedName>
        <fullName evidence="2">Uncharacterized protein</fullName>
    </submittedName>
</protein>
<feature type="transmembrane region" description="Helical" evidence="1">
    <location>
        <begin position="41"/>
        <end position="62"/>
    </location>
</feature>
<feature type="transmembrane region" description="Helical" evidence="1">
    <location>
        <begin position="12"/>
        <end position="35"/>
    </location>
</feature>
<dbReference type="AlphaFoldDB" id="A0A0H2R1F5"/>
<gene>
    <name evidence="2" type="ORF">SCHPADRAFT_734563</name>
</gene>
<dbReference type="InParanoid" id="A0A0H2R1F5"/>
<evidence type="ECO:0000313" key="3">
    <source>
        <dbReference type="Proteomes" id="UP000053477"/>
    </source>
</evidence>
<reference evidence="2 3" key="1">
    <citation type="submission" date="2015-04" db="EMBL/GenBank/DDBJ databases">
        <title>Complete genome sequence of Schizopora paradoxa KUC8140, a cosmopolitan wood degrader in East Asia.</title>
        <authorList>
            <consortium name="DOE Joint Genome Institute"/>
            <person name="Min B."/>
            <person name="Park H."/>
            <person name="Jang Y."/>
            <person name="Kim J.-J."/>
            <person name="Kim K.H."/>
            <person name="Pangilinan J."/>
            <person name="Lipzen A."/>
            <person name="Riley R."/>
            <person name="Grigoriev I.V."/>
            <person name="Spatafora J.W."/>
            <person name="Choi I.-G."/>
        </authorList>
    </citation>
    <scope>NUCLEOTIDE SEQUENCE [LARGE SCALE GENOMIC DNA]</scope>
    <source>
        <strain evidence="2 3">KUC8140</strain>
    </source>
</reference>
<proteinExistence type="predicted"/>